<dbReference type="CDD" id="cd02851">
    <property type="entry name" value="E_set_GO_C"/>
    <property type="match status" value="1"/>
</dbReference>
<organism evidence="5 6">
    <name type="scientific">Rhodamnia argentea</name>
    <dbReference type="NCBI Taxonomy" id="178133"/>
    <lineage>
        <taxon>Eukaryota</taxon>
        <taxon>Viridiplantae</taxon>
        <taxon>Streptophyta</taxon>
        <taxon>Embryophyta</taxon>
        <taxon>Tracheophyta</taxon>
        <taxon>Spermatophyta</taxon>
        <taxon>Magnoliopsida</taxon>
        <taxon>eudicotyledons</taxon>
        <taxon>Gunneridae</taxon>
        <taxon>Pentapetalae</taxon>
        <taxon>rosids</taxon>
        <taxon>malvids</taxon>
        <taxon>Myrtales</taxon>
        <taxon>Myrtaceae</taxon>
        <taxon>Myrtoideae</taxon>
        <taxon>Myrteae</taxon>
        <taxon>Australasian group</taxon>
        <taxon>Rhodamnia</taxon>
    </lineage>
</organism>
<sequence length="622" mass="68827">MAMLLPPKALCLLLLPLLFLSSARSQLLPFRGGLFDRLFNPEKLVGGSQLVRDATVGNDGGVVGDEGERTAAIDEDPGFRFSLFGSHGGDDAEDASETEFEGKWELVSKSSGVSAMHLQLLPNNKALIFDSTVLGPSKIRLAKNMVCPVRPQAKAPDCWAHAVIYDIETRALRPLSIITDPWCSSGGLGADGNFVSTGGFDAGSQSVRFLGLCDNCNWRDTPNVLGNGRWYSTQTKLEDGAFIVMGGRRSYSYEFVTVNNKISAKTTFFPFLEETTDLDENNLYPFVNLLPDGNLFVFANSRSIILDARRNKIIREFPRLIGGSRNYPASGMSALLPMVLKNHVDSRMVKAEVIVCGGAKSTAYRAVEKNNMFMPALQDCARLVVTDPNAQWQKEAMPSRRVMGDMLILPTGDLLMLNGATKGTAAWNFAEDPNYVPVLYSPQKPAGERFRELKAATIPRMYHSTSMVLPDGRILVAGSNTNPTYQFTNVPYPTELRMEKFSPPYLNPALQKYRPEIVAELTDKKMGYNRSFYIKFRVNSDGRRVRKRDVKVTMYAPPFTTHGYSMNQRLLQLANTVLRNEGGIYHLDTKSPPSGTIAPPGHYLVFVVYKGVPSVGAWVQIQ</sequence>
<keyword evidence="1 2" id="KW-0732">Signal</keyword>
<feature type="signal peptide" evidence="2">
    <location>
        <begin position="1"/>
        <end position="25"/>
    </location>
</feature>
<dbReference type="RefSeq" id="XP_030541725.2">
    <property type="nucleotide sequence ID" value="XM_030685865.2"/>
</dbReference>
<gene>
    <name evidence="6" type="primary">LOC115749162</name>
</gene>
<keyword evidence="5" id="KW-1185">Reference proteome</keyword>
<dbReference type="AlphaFoldDB" id="A0A8B8Q3T1"/>
<evidence type="ECO:0000256" key="2">
    <source>
        <dbReference type="SAM" id="SignalP"/>
    </source>
</evidence>
<dbReference type="InterPro" id="IPR009880">
    <property type="entry name" value="Glyoxal_oxidase_N"/>
</dbReference>
<dbReference type="GeneID" id="115749162"/>
<dbReference type="Gene3D" id="2.130.10.80">
    <property type="entry name" value="Galactose oxidase/kelch, beta-propeller"/>
    <property type="match status" value="1"/>
</dbReference>
<evidence type="ECO:0000256" key="1">
    <source>
        <dbReference type="ARBA" id="ARBA00022729"/>
    </source>
</evidence>
<dbReference type="SUPFAM" id="SSF50965">
    <property type="entry name" value="Galactose oxidase, central domain"/>
    <property type="match status" value="1"/>
</dbReference>
<dbReference type="InterPro" id="IPR015202">
    <property type="entry name" value="GO-like_E_set"/>
</dbReference>
<dbReference type="SUPFAM" id="SSF81296">
    <property type="entry name" value="E set domains"/>
    <property type="match status" value="1"/>
</dbReference>
<dbReference type="PANTHER" id="PTHR32208:SF93">
    <property type="entry name" value="ALDEHYDE OXIDASE GLOX1"/>
    <property type="match status" value="1"/>
</dbReference>
<dbReference type="Pfam" id="PF09118">
    <property type="entry name" value="GO-like_E_set"/>
    <property type="match status" value="1"/>
</dbReference>
<protein>
    <submittedName>
        <fullName evidence="6">Aldehyde oxidase GLOX1-like</fullName>
    </submittedName>
</protein>
<dbReference type="InterPro" id="IPR037293">
    <property type="entry name" value="Gal_Oxidase_central_sf"/>
</dbReference>
<dbReference type="KEGG" id="rarg:115749162"/>
<dbReference type="PANTHER" id="PTHR32208">
    <property type="entry name" value="SECRETED PROTEIN-RELATED"/>
    <property type="match status" value="1"/>
</dbReference>
<proteinExistence type="predicted"/>
<dbReference type="InterPro" id="IPR011043">
    <property type="entry name" value="Gal_Oxase/kelch_b-propeller"/>
</dbReference>
<evidence type="ECO:0000259" key="3">
    <source>
        <dbReference type="Pfam" id="PF07250"/>
    </source>
</evidence>
<reference evidence="6" key="1">
    <citation type="submission" date="2025-08" db="UniProtKB">
        <authorList>
            <consortium name="RefSeq"/>
        </authorList>
    </citation>
    <scope>IDENTIFICATION</scope>
    <source>
        <tissue evidence="6">Leaf</tissue>
    </source>
</reference>
<dbReference type="Proteomes" id="UP000827889">
    <property type="component" value="Chromosome 4"/>
</dbReference>
<feature type="domain" description="Glyoxal oxidase N-terminal" evidence="3">
    <location>
        <begin position="116"/>
        <end position="505"/>
    </location>
</feature>
<evidence type="ECO:0000313" key="6">
    <source>
        <dbReference type="RefSeq" id="XP_030541725.2"/>
    </source>
</evidence>
<evidence type="ECO:0000259" key="4">
    <source>
        <dbReference type="Pfam" id="PF09118"/>
    </source>
</evidence>
<name>A0A8B8Q3T1_9MYRT</name>
<dbReference type="InterPro" id="IPR013783">
    <property type="entry name" value="Ig-like_fold"/>
</dbReference>
<dbReference type="Pfam" id="PF07250">
    <property type="entry name" value="Glyoxal_oxid_N"/>
    <property type="match status" value="1"/>
</dbReference>
<feature type="domain" description="Galactose oxidase-like Early set" evidence="4">
    <location>
        <begin position="514"/>
        <end position="621"/>
    </location>
</feature>
<evidence type="ECO:0000313" key="5">
    <source>
        <dbReference type="Proteomes" id="UP000827889"/>
    </source>
</evidence>
<accession>A0A8B8Q3T1</accession>
<dbReference type="Gene3D" id="2.60.40.10">
    <property type="entry name" value="Immunoglobulins"/>
    <property type="match status" value="1"/>
</dbReference>
<dbReference type="InterPro" id="IPR014756">
    <property type="entry name" value="Ig_E-set"/>
</dbReference>
<feature type="chain" id="PRO_5047040511" evidence="2">
    <location>
        <begin position="26"/>
        <end position="622"/>
    </location>
</feature>